<dbReference type="AlphaFoldDB" id="A0A183FGG9"/>
<feature type="compositionally biased region" description="Polar residues" evidence="1">
    <location>
        <begin position="1"/>
        <end position="11"/>
    </location>
</feature>
<name>A0A183FGG9_HELPZ</name>
<organism evidence="3 4">
    <name type="scientific">Heligmosomoides polygyrus</name>
    <name type="common">Parasitic roundworm</name>
    <dbReference type="NCBI Taxonomy" id="6339"/>
    <lineage>
        <taxon>Eukaryota</taxon>
        <taxon>Metazoa</taxon>
        <taxon>Ecdysozoa</taxon>
        <taxon>Nematoda</taxon>
        <taxon>Chromadorea</taxon>
        <taxon>Rhabditida</taxon>
        <taxon>Rhabditina</taxon>
        <taxon>Rhabditomorpha</taxon>
        <taxon>Strongyloidea</taxon>
        <taxon>Heligmosomidae</taxon>
        <taxon>Heligmosomoides</taxon>
    </lineage>
</organism>
<protein>
    <submittedName>
        <fullName evidence="2 4">Uncharacterized protein</fullName>
    </submittedName>
</protein>
<keyword evidence="3" id="KW-1185">Reference proteome</keyword>
<dbReference type="Proteomes" id="UP000050761">
    <property type="component" value="Unassembled WGS sequence"/>
</dbReference>
<reference evidence="4" key="2">
    <citation type="submission" date="2019-09" db="UniProtKB">
        <authorList>
            <consortium name="WormBaseParasite"/>
        </authorList>
    </citation>
    <scope>IDENTIFICATION</scope>
</reference>
<evidence type="ECO:0000313" key="3">
    <source>
        <dbReference type="Proteomes" id="UP000050761"/>
    </source>
</evidence>
<evidence type="ECO:0000313" key="4">
    <source>
        <dbReference type="WBParaSite" id="HPBE_0000574901-mRNA-1"/>
    </source>
</evidence>
<reference evidence="2 3" key="1">
    <citation type="submission" date="2018-11" db="EMBL/GenBank/DDBJ databases">
        <authorList>
            <consortium name="Pathogen Informatics"/>
        </authorList>
    </citation>
    <scope>NUCLEOTIDE SEQUENCE [LARGE SCALE GENOMIC DNA]</scope>
</reference>
<accession>A0A183FGG9</accession>
<evidence type="ECO:0000256" key="1">
    <source>
        <dbReference type="SAM" id="MobiDB-lite"/>
    </source>
</evidence>
<proteinExistence type="predicted"/>
<feature type="region of interest" description="Disordered" evidence="1">
    <location>
        <begin position="1"/>
        <end position="49"/>
    </location>
</feature>
<dbReference type="EMBL" id="UZAH01025533">
    <property type="protein sequence ID" value="VDO65709.1"/>
    <property type="molecule type" value="Genomic_DNA"/>
</dbReference>
<gene>
    <name evidence="2" type="ORF">HPBE_LOCUS5750</name>
</gene>
<sequence>MSKASCTTARPLSTAPLASEPSISALPKNPPNAQQWRLSGRPPDRYQLSHRGEHHTEDYFAALIPYLIGEMGEGGEFVYIYDDERQAGRRRQGSLLKTEDWELSLERDGICGPDGATGALPAHRVHV</sequence>
<evidence type="ECO:0000313" key="2">
    <source>
        <dbReference type="EMBL" id="VDO65709.1"/>
    </source>
</evidence>
<accession>A0A3P7XJC4</accession>
<dbReference type="WBParaSite" id="HPBE_0000574901-mRNA-1">
    <property type="protein sequence ID" value="HPBE_0000574901-mRNA-1"/>
    <property type="gene ID" value="HPBE_0000574901"/>
</dbReference>